<dbReference type="Proteomes" id="UP001314796">
    <property type="component" value="Unassembled WGS sequence"/>
</dbReference>
<keyword evidence="1" id="KW-1133">Transmembrane helix</keyword>
<gene>
    <name evidence="3" type="ORF">JOC73_002320</name>
</gene>
<feature type="transmembrane region" description="Helical" evidence="1">
    <location>
        <begin position="155"/>
        <end position="188"/>
    </location>
</feature>
<dbReference type="InterPro" id="IPR052710">
    <property type="entry name" value="CAAX_protease"/>
</dbReference>
<keyword evidence="3" id="KW-0378">Hydrolase</keyword>
<dbReference type="Pfam" id="PF02517">
    <property type="entry name" value="Rce1-like"/>
    <property type="match status" value="1"/>
</dbReference>
<feature type="domain" description="CAAX prenyl protease 2/Lysostaphin resistance protein A-like" evidence="2">
    <location>
        <begin position="120"/>
        <end position="206"/>
    </location>
</feature>
<accession>A0ABS2NS56</accession>
<keyword evidence="3" id="KW-0645">Protease</keyword>
<feature type="transmembrane region" description="Helical" evidence="1">
    <location>
        <begin position="269"/>
        <end position="287"/>
    </location>
</feature>
<keyword evidence="4" id="KW-1185">Reference proteome</keyword>
<evidence type="ECO:0000313" key="3">
    <source>
        <dbReference type="EMBL" id="MBM7615746.1"/>
    </source>
</evidence>
<feature type="transmembrane region" description="Helical" evidence="1">
    <location>
        <begin position="116"/>
        <end position="134"/>
    </location>
</feature>
<evidence type="ECO:0000313" key="4">
    <source>
        <dbReference type="Proteomes" id="UP001314796"/>
    </source>
</evidence>
<keyword evidence="1" id="KW-0812">Transmembrane</keyword>
<dbReference type="EMBL" id="JAFBEE010000017">
    <property type="protein sequence ID" value="MBM7615746.1"/>
    <property type="molecule type" value="Genomic_DNA"/>
</dbReference>
<feature type="transmembrane region" description="Helical" evidence="1">
    <location>
        <begin position="194"/>
        <end position="214"/>
    </location>
</feature>
<dbReference type="GO" id="GO:0006508">
    <property type="term" value="P:proteolysis"/>
    <property type="evidence" value="ECO:0007669"/>
    <property type="project" value="UniProtKB-KW"/>
</dbReference>
<feature type="transmembrane region" description="Helical" evidence="1">
    <location>
        <begin position="77"/>
        <end position="96"/>
    </location>
</feature>
<reference evidence="3 4" key="1">
    <citation type="submission" date="2021-01" db="EMBL/GenBank/DDBJ databases">
        <title>Genomic Encyclopedia of Type Strains, Phase IV (KMG-IV): sequencing the most valuable type-strain genomes for metagenomic binning, comparative biology and taxonomic classification.</title>
        <authorList>
            <person name="Goeker M."/>
        </authorList>
    </citation>
    <scope>NUCLEOTIDE SEQUENCE [LARGE SCALE GENOMIC DNA]</scope>
    <source>
        <strain evidence="3 4">DSM 25890</strain>
    </source>
</reference>
<feature type="transmembrane region" description="Helical" evidence="1">
    <location>
        <begin position="12"/>
        <end position="30"/>
    </location>
</feature>
<feature type="transmembrane region" description="Helical" evidence="1">
    <location>
        <begin position="226"/>
        <end position="249"/>
    </location>
</feature>
<proteinExistence type="predicted"/>
<dbReference type="InterPro" id="IPR003675">
    <property type="entry name" value="Rce1/LyrA-like_dom"/>
</dbReference>
<evidence type="ECO:0000256" key="1">
    <source>
        <dbReference type="SAM" id="Phobius"/>
    </source>
</evidence>
<evidence type="ECO:0000259" key="2">
    <source>
        <dbReference type="Pfam" id="PF02517"/>
    </source>
</evidence>
<dbReference type="PANTHER" id="PTHR36435">
    <property type="entry name" value="SLR1288 PROTEIN"/>
    <property type="match status" value="1"/>
</dbReference>
<dbReference type="GO" id="GO:0008233">
    <property type="term" value="F:peptidase activity"/>
    <property type="evidence" value="ECO:0007669"/>
    <property type="project" value="UniProtKB-KW"/>
</dbReference>
<dbReference type="RefSeq" id="WP_204403301.1">
    <property type="nucleotide sequence ID" value="NZ_JAFBEE010000017.1"/>
</dbReference>
<keyword evidence="1" id="KW-0472">Membrane</keyword>
<comment type="caution">
    <text evidence="3">The sequence shown here is derived from an EMBL/GenBank/DDBJ whole genome shotgun (WGS) entry which is preliminary data.</text>
</comment>
<organism evidence="3 4">
    <name type="scientific">Alkaliphilus hydrothermalis</name>
    <dbReference type="NCBI Taxonomy" id="1482730"/>
    <lineage>
        <taxon>Bacteria</taxon>
        <taxon>Bacillati</taxon>
        <taxon>Bacillota</taxon>
        <taxon>Clostridia</taxon>
        <taxon>Peptostreptococcales</taxon>
        <taxon>Natronincolaceae</taxon>
        <taxon>Alkaliphilus</taxon>
    </lineage>
</organism>
<feature type="transmembrane region" description="Helical" evidence="1">
    <location>
        <begin position="36"/>
        <end position="56"/>
    </location>
</feature>
<name>A0ABS2NS56_9FIRM</name>
<protein>
    <submittedName>
        <fullName evidence="3">Membrane protease YdiL (CAAX protease family)</fullName>
    </submittedName>
</protein>
<sequence length="398" mass="44461">MKICENLTVERASVVYPITLTLLLSGSWISSKLLGFAWSLWVNQGVFLVIAAFLAWKNKWSWREIYRFRGTDINTALTALLAGFGLWWGGLAFNVWSERLIIRLFGTQPSPQLELTSIESFVIIIALVVLAPIIEEILFRGYYLRALEAQTTRPWLWSGLLFGVMHIGNGLASVIPATIYGFVLGYMVWRSNSIVVGILAHMGINFNAVFLGGAMQQFILANAFPLELLLISLVGFIVFCFGFFGFRHFQNHIHLQSDHSDSSITLRSKQWSALFLALMILVGMGVLDVSTREPANATGYTSMTAGRLTGDIIITEIEVTKAPDTLVFTYKFSSDVSDTVLEVLDPNDNVIWSKELIGNMISQESTIEVALDGKGIYKVYLKGISQDMKFDANWEVAR</sequence>
<dbReference type="PANTHER" id="PTHR36435:SF1">
    <property type="entry name" value="CAAX AMINO TERMINAL PROTEASE FAMILY PROTEIN"/>
    <property type="match status" value="1"/>
</dbReference>